<evidence type="ECO:0008006" key="5">
    <source>
        <dbReference type="Google" id="ProtNLM"/>
    </source>
</evidence>
<feature type="chain" id="PRO_5045029562" description="Protein xylosyltransferase" evidence="1">
    <location>
        <begin position="32"/>
        <end position="568"/>
    </location>
</feature>
<comment type="caution">
    <text evidence="3">The sequence shown here is derived from an EMBL/GenBank/DDBJ whole genome shotgun (WGS) entry which is preliminary data.</text>
</comment>
<keyword evidence="4" id="KW-1185">Reference proteome</keyword>
<dbReference type="InterPro" id="IPR021838">
    <property type="entry name" value="DUF3431"/>
</dbReference>
<dbReference type="EMBL" id="CAXAMN010025029">
    <property type="protein sequence ID" value="CAK9092069.1"/>
    <property type="molecule type" value="Genomic_DNA"/>
</dbReference>
<reference evidence="3 4" key="1">
    <citation type="submission" date="2024-02" db="EMBL/GenBank/DDBJ databases">
        <authorList>
            <person name="Chen Y."/>
            <person name="Shah S."/>
            <person name="Dougan E. K."/>
            <person name="Thang M."/>
            <person name="Chan C."/>
        </authorList>
    </citation>
    <scope>NUCLEOTIDE SEQUENCE [LARGE SCALE GENOMIC DNA]</scope>
</reference>
<proteinExistence type="predicted"/>
<name>A0ABP0RXI8_9DINO</name>
<evidence type="ECO:0000313" key="4">
    <source>
        <dbReference type="Proteomes" id="UP001642484"/>
    </source>
</evidence>
<gene>
    <name evidence="2" type="ORF">CCMP2556_LOCUS44106</name>
    <name evidence="3" type="ORF">CCMP2556_LOCUS49273</name>
</gene>
<evidence type="ECO:0000313" key="3">
    <source>
        <dbReference type="EMBL" id="CAK9105257.1"/>
    </source>
</evidence>
<accession>A0ABP0RXI8</accession>
<keyword evidence="1" id="KW-0732">Signal</keyword>
<evidence type="ECO:0000313" key="2">
    <source>
        <dbReference type="EMBL" id="CAK9092069.1"/>
    </source>
</evidence>
<sequence>MARHRGVLKSLATAVRRSLLCVCWSAAGALSTPDDMLACDSGEDFQLLGAIEGPTETTTCSWQPVEGAVFLPGYATGKPLAAGSLNTAKVHCEVLGDDCAGITLQPCRSNSVLLYSLRAEGWPEISPQGEISWLKRCGSAEVEVDEVGAIPAAPGAAGCGEESFAGLQQATEEFYTSGVVNVNLLINMGTVLRAAAASGWHQLAATCAPGVLQTLLLRQEERLFVDREEQVGLEDIYQDILHKILHEGDDPSASILAETPSWPLQHGYQRVRELRRRSGDPHTQTVDFVLCFCSVARSPGGGYPLVEDELGWLAEVLAPQAARYRSHTRIFVKEKCGDAAAPGFEELLSQTLQHFAHVVQVHLVEDALRADDATAYLDHLSGPFYDDLADWTFFLHADAPEHVHPFRLLEEVLSAARQGALDANFPFLYLSHNYLDLGTSVHTWDNFASPKLWRRLFSSSLAPPREAVKGYCCVQFLVPRNRALLRPKEWYANAFAYFASESSYFDLFPHGHFVTWQDLTCRAPAQLWMPWWHVVFGEELACPERHQDPRLPLFIQLRSIPPDRIQCC</sequence>
<feature type="signal peptide" evidence="1">
    <location>
        <begin position="1"/>
        <end position="31"/>
    </location>
</feature>
<organism evidence="3 4">
    <name type="scientific">Durusdinium trenchii</name>
    <dbReference type="NCBI Taxonomy" id="1381693"/>
    <lineage>
        <taxon>Eukaryota</taxon>
        <taxon>Sar</taxon>
        <taxon>Alveolata</taxon>
        <taxon>Dinophyceae</taxon>
        <taxon>Suessiales</taxon>
        <taxon>Symbiodiniaceae</taxon>
        <taxon>Durusdinium</taxon>
    </lineage>
</organism>
<evidence type="ECO:0000256" key="1">
    <source>
        <dbReference type="SAM" id="SignalP"/>
    </source>
</evidence>
<dbReference type="Proteomes" id="UP001642484">
    <property type="component" value="Unassembled WGS sequence"/>
</dbReference>
<dbReference type="Pfam" id="PF11913">
    <property type="entry name" value="DUF3431"/>
    <property type="match status" value="1"/>
</dbReference>
<protein>
    <recommendedName>
        <fullName evidence="5">Protein xylosyltransferase</fullName>
    </recommendedName>
</protein>
<dbReference type="EMBL" id="CAXAMN010026706">
    <property type="protein sequence ID" value="CAK9105257.1"/>
    <property type="molecule type" value="Genomic_DNA"/>
</dbReference>